<dbReference type="Proteomes" id="UP001151760">
    <property type="component" value="Unassembled WGS sequence"/>
</dbReference>
<keyword evidence="2" id="KW-1185">Reference proteome</keyword>
<proteinExistence type="predicted"/>
<name>A0ABQ4Y8J8_9ASTR</name>
<dbReference type="EMBL" id="BQNB010010198">
    <property type="protein sequence ID" value="GJS74009.1"/>
    <property type="molecule type" value="Genomic_DNA"/>
</dbReference>
<evidence type="ECO:0000313" key="2">
    <source>
        <dbReference type="Proteomes" id="UP001151760"/>
    </source>
</evidence>
<reference evidence="1" key="2">
    <citation type="submission" date="2022-01" db="EMBL/GenBank/DDBJ databases">
        <authorList>
            <person name="Yamashiro T."/>
            <person name="Shiraishi A."/>
            <person name="Satake H."/>
            <person name="Nakayama K."/>
        </authorList>
    </citation>
    <scope>NUCLEOTIDE SEQUENCE</scope>
</reference>
<organism evidence="1 2">
    <name type="scientific">Tanacetum coccineum</name>
    <dbReference type="NCBI Taxonomy" id="301880"/>
    <lineage>
        <taxon>Eukaryota</taxon>
        <taxon>Viridiplantae</taxon>
        <taxon>Streptophyta</taxon>
        <taxon>Embryophyta</taxon>
        <taxon>Tracheophyta</taxon>
        <taxon>Spermatophyta</taxon>
        <taxon>Magnoliopsida</taxon>
        <taxon>eudicotyledons</taxon>
        <taxon>Gunneridae</taxon>
        <taxon>Pentapetalae</taxon>
        <taxon>asterids</taxon>
        <taxon>campanulids</taxon>
        <taxon>Asterales</taxon>
        <taxon>Asteraceae</taxon>
        <taxon>Asteroideae</taxon>
        <taxon>Anthemideae</taxon>
        <taxon>Anthemidinae</taxon>
        <taxon>Tanacetum</taxon>
    </lineage>
</organism>
<sequence length="300" mass="33378">MVTPAAVYTNSSSYAMGSSTYLGAGGFECGYVDTLKLRGPNATIRTGTHTSYFSDLAVHHRDCVKNSPFYIGERYQKRLVYMHQPPEVSGSAATKTPIYPSPTDHLKGLNRRPSAASSRDFAEPYVAQDDKLVVDGHTSCSKRTRNGLRGCFESQQKNATLMVLAIRTVRAHLSDLKRSYGMCVALVDPYGFTHFMPPTRTSQSLLVAYSDAILADYPHILIDSILWFIVFFIWQQSSSPVIRTRANLLSLDLSSPEALKYLDSVAKCRVELILLLTGLYGVLTRPVTYQYDVIFNPPKV</sequence>
<comment type="caution">
    <text evidence="1">The sequence shown here is derived from an EMBL/GenBank/DDBJ whole genome shotgun (WGS) entry which is preliminary data.</text>
</comment>
<evidence type="ECO:0000313" key="1">
    <source>
        <dbReference type="EMBL" id="GJS74009.1"/>
    </source>
</evidence>
<reference evidence="1" key="1">
    <citation type="journal article" date="2022" name="Int. J. Mol. Sci.">
        <title>Draft Genome of Tanacetum Coccineum: Genomic Comparison of Closely Related Tanacetum-Family Plants.</title>
        <authorList>
            <person name="Yamashiro T."/>
            <person name="Shiraishi A."/>
            <person name="Nakayama K."/>
            <person name="Satake H."/>
        </authorList>
    </citation>
    <scope>NUCLEOTIDE SEQUENCE</scope>
</reference>
<gene>
    <name evidence="1" type="ORF">Tco_0706850</name>
</gene>
<accession>A0ABQ4Y8J8</accession>
<protein>
    <submittedName>
        <fullName evidence="1">Uncharacterized protein</fullName>
    </submittedName>
</protein>